<dbReference type="Proteomes" id="UP000298595">
    <property type="component" value="Chromosome"/>
</dbReference>
<dbReference type="CDD" id="cd06981">
    <property type="entry name" value="cupin_reut_a1446"/>
    <property type="match status" value="1"/>
</dbReference>
<dbReference type="GO" id="GO:0008483">
    <property type="term" value="F:transaminase activity"/>
    <property type="evidence" value="ECO:0007669"/>
    <property type="project" value="UniProtKB-KW"/>
</dbReference>
<evidence type="ECO:0000256" key="3">
    <source>
        <dbReference type="RuleBase" id="RU004075"/>
    </source>
</evidence>
<evidence type="ECO:0000256" key="1">
    <source>
        <dbReference type="ARBA" id="ARBA00001933"/>
    </source>
</evidence>
<name>A0A4D8PLE6_9PROT</name>
<dbReference type="PANTHER" id="PTHR43586:SF24">
    <property type="entry name" value="BLR4730 PROTEIN"/>
    <property type="match status" value="1"/>
</dbReference>
<evidence type="ECO:0000313" key="7">
    <source>
        <dbReference type="EMBL" id="QCN96181.1"/>
    </source>
</evidence>
<dbReference type="KEGG" id="aare:D3093_13465"/>
<sequence>MSVPAGNLLAGLPSGALPARSLPARSLPDEIFTTLTEAASSGTVRIERILSTGQASPDGFWYDQGWDEFVLVVQGAARLQLEGEAERALGPGDWLMIPARRRHRVAWTDPAVPTVWLAVHIGEKQPSETPGQGGERMTIDIARARADTPGTRHVVHFNNAGAALPPQPVLDAVTAHLALEATIGGYEAAEHANGRLEGVYDSVARLLACSREEVALAENATVAWGMAFNALAALPGEGFRPGDRILTARAEYAANLIPFLQASRRTGVVVEVIPSDETGQTSVAALEAMIGEPGKGPVKLIAITHIPTNGGLVNPAAAIGRVARRHGIPYLLDACQTVGQMPVDVEELGCDFLSATGRKFLRAPRGTGFLYVRKDWLDRIEPYTLDHSGGALVGPDRYTMRPDARRFELWESNTAARLGLGVAVDYALSWGLEAIRDRAFALADRLRHGLGGLPGVTVRDLGAERCAIVTFTVDGHEPRAIKAALRGQGINLSVSSAPSTPFDMDARGLTEVVRASPHYYNDEAEVERLLAAVKAL</sequence>
<accession>A0A4D8PLE6</accession>
<evidence type="ECO:0000256" key="2">
    <source>
        <dbReference type="ARBA" id="ARBA00022898"/>
    </source>
</evidence>
<dbReference type="PANTHER" id="PTHR43586">
    <property type="entry name" value="CYSTEINE DESULFURASE"/>
    <property type="match status" value="1"/>
</dbReference>
<keyword evidence="7" id="KW-0808">Transferase</keyword>
<feature type="domain" description="Cupin type-2" evidence="6">
    <location>
        <begin position="64"/>
        <end position="119"/>
    </location>
</feature>
<dbReference type="Gene3D" id="2.60.120.10">
    <property type="entry name" value="Jelly Rolls"/>
    <property type="match status" value="1"/>
</dbReference>
<dbReference type="Pfam" id="PF07883">
    <property type="entry name" value="Cupin_2"/>
    <property type="match status" value="1"/>
</dbReference>
<dbReference type="InterPro" id="IPR011051">
    <property type="entry name" value="RmlC_Cupin_sf"/>
</dbReference>
<organism evidence="7 8">
    <name type="scientific">Azospirillum argentinense</name>
    <dbReference type="NCBI Taxonomy" id="2970906"/>
    <lineage>
        <taxon>Bacteria</taxon>
        <taxon>Pseudomonadati</taxon>
        <taxon>Pseudomonadota</taxon>
        <taxon>Alphaproteobacteria</taxon>
        <taxon>Rhodospirillales</taxon>
        <taxon>Azospirillaceae</taxon>
        <taxon>Azospirillum</taxon>
    </lineage>
</organism>
<gene>
    <name evidence="7" type="ORF">D3093_13465</name>
</gene>
<dbReference type="SUPFAM" id="SSF51182">
    <property type="entry name" value="RmlC-like cupins"/>
    <property type="match status" value="1"/>
</dbReference>
<dbReference type="InterPro" id="IPR015422">
    <property type="entry name" value="PyrdxlP-dep_Trfase_small"/>
</dbReference>
<evidence type="ECO:0000259" key="5">
    <source>
        <dbReference type="Pfam" id="PF00266"/>
    </source>
</evidence>
<dbReference type="RefSeq" id="WP_137115823.1">
    <property type="nucleotide sequence ID" value="NZ_CP032321.1"/>
</dbReference>
<dbReference type="InterPro" id="IPR000192">
    <property type="entry name" value="Aminotrans_V_dom"/>
</dbReference>
<comment type="similarity">
    <text evidence="3">Belongs to the class-V pyridoxal-phosphate-dependent aminotransferase family.</text>
</comment>
<dbReference type="SUPFAM" id="SSF53383">
    <property type="entry name" value="PLP-dependent transferases"/>
    <property type="match status" value="1"/>
</dbReference>
<keyword evidence="7" id="KW-0032">Aminotransferase</keyword>
<dbReference type="Pfam" id="PF00266">
    <property type="entry name" value="Aminotran_5"/>
    <property type="match status" value="1"/>
</dbReference>
<keyword evidence="2" id="KW-0663">Pyridoxal phosphate</keyword>
<evidence type="ECO:0000313" key="8">
    <source>
        <dbReference type="Proteomes" id="UP000298595"/>
    </source>
</evidence>
<dbReference type="InterPro" id="IPR015421">
    <property type="entry name" value="PyrdxlP-dep_Trfase_major"/>
</dbReference>
<dbReference type="AlphaFoldDB" id="A0A4D8PLE6"/>
<comment type="cofactor">
    <cofactor evidence="1 4">
        <name>pyridoxal 5'-phosphate</name>
        <dbReference type="ChEBI" id="CHEBI:597326"/>
    </cofactor>
</comment>
<dbReference type="EMBL" id="CP032321">
    <property type="protein sequence ID" value="QCN96181.1"/>
    <property type="molecule type" value="Genomic_DNA"/>
</dbReference>
<proteinExistence type="inferred from homology"/>
<dbReference type="InterPro" id="IPR020578">
    <property type="entry name" value="Aminotrans_V_PyrdxlP_BS"/>
</dbReference>
<dbReference type="InterPro" id="IPR013096">
    <property type="entry name" value="Cupin_2"/>
</dbReference>
<dbReference type="Gene3D" id="3.90.1150.10">
    <property type="entry name" value="Aspartate Aminotransferase, domain 1"/>
    <property type="match status" value="1"/>
</dbReference>
<protein>
    <submittedName>
        <fullName evidence="7">Aminotransferase class V-fold PLP-dependent enzyme</fullName>
    </submittedName>
</protein>
<dbReference type="InterPro" id="IPR014710">
    <property type="entry name" value="RmlC-like_jellyroll"/>
</dbReference>
<reference evidence="7 8" key="1">
    <citation type="submission" date="2018-09" db="EMBL/GenBank/DDBJ databases">
        <title>Whole genome based analysis of evolution and adaptive divergence in Indian and Brazilian strains of Azospirillum brasilense.</title>
        <authorList>
            <person name="Singh C."/>
            <person name="Tripathi A.K."/>
        </authorList>
    </citation>
    <scope>NUCLEOTIDE SEQUENCE [LARGE SCALE GENOMIC DNA]</scope>
    <source>
        <strain evidence="7 8">MTCC4035</strain>
    </source>
</reference>
<dbReference type="PROSITE" id="PS00595">
    <property type="entry name" value="AA_TRANSFER_CLASS_5"/>
    <property type="match status" value="1"/>
</dbReference>
<dbReference type="Gene3D" id="3.40.640.10">
    <property type="entry name" value="Type I PLP-dependent aspartate aminotransferase-like (Major domain)"/>
    <property type="match status" value="1"/>
</dbReference>
<dbReference type="InterPro" id="IPR015424">
    <property type="entry name" value="PyrdxlP-dep_Trfase"/>
</dbReference>
<feature type="domain" description="Aminotransferase class V" evidence="5">
    <location>
        <begin position="156"/>
        <end position="529"/>
    </location>
</feature>
<evidence type="ECO:0000259" key="6">
    <source>
        <dbReference type="Pfam" id="PF07883"/>
    </source>
</evidence>
<evidence type="ECO:0000256" key="4">
    <source>
        <dbReference type="RuleBase" id="RU004504"/>
    </source>
</evidence>